<name>A0ABW9A9L3_9BURK</name>
<proteinExistence type="predicted"/>
<sequence length="195" mass="21441">MPPTAPSSAAAATAVTPIFSQLLAVGMPAGFVLINENASERRYLREAVLRGENEETWTQMLSVTGTRDLAQKPDATPERFAETISENFQRACPESFNQKTLAADDSNGYQRYIAVMSCGTAGAAATPISETALIMVVKGRRDYYTVQWAERGAASKDALSIDTRKWVQRYRLLMPVRVCDRVADEAPPYPSCLKQ</sequence>
<evidence type="ECO:0000313" key="1">
    <source>
        <dbReference type="EMBL" id="MFL9924545.1"/>
    </source>
</evidence>
<dbReference type="Proteomes" id="UP001629246">
    <property type="component" value="Unassembled WGS sequence"/>
</dbReference>
<comment type="caution">
    <text evidence="1">The sequence shown here is derived from an EMBL/GenBank/DDBJ whole genome shotgun (WGS) entry which is preliminary data.</text>
</comment>
<organism evidence="1 2">
    <name type="scientific">Herbaspirillum lusitanum</name>
    <dbReference type="NCBI Taxonomy" id="213312"/>
    <lineage>
        <taxon>Bacteria</taxon>
        <taxon>Pseudomonadati</taxon>
        <taxon>Pseudomonadota</taxon>
        <taxon>Betaproteobacteria</taxon>
        <taxon>Burkholderiales</taxon>
        <taxon>Oxalobacteraceae</taxon>
        <taxon>Herbaspirillum</taxon>
    </lineage>
</organism>
<accession>A0ABW9A9L3</accession>
<dbReference type="EMBL" id="JAQQFM010000004">
    <property type="protein sequence ID" value="MFL9924545.1"/>
    <property type="molecule type" value="Genomic_DNA"/>
</dbReference>
<evidence type="ECO:0000313" key="2">
    <source>
        <dbReference type="Proteomes" id="UP001629246"/>
    </source>
</evidence>
<reference evidence="1 2" key="1">
    <citation type="journal article" date="2024" name="Chem. Sci.">
        <title>Discovery of megapolipeptins by genome mining of a Burkholderiales bacteria collection.</title>
        <authorList>
            <person name="Paulo B.S."/>
            <person name="Recchia M.J.J."/>
            <person name="Lee S."/>
            <person name="Fergusson C.H."/>
            <person name="Romanowski S.B."/>
            <person name="Hernandez A."/>
            <person name="Krull N."/>
            <person name="Liu D.Y."/>
            <person name="Cavanagh H."/>
            <person name="Bos A."/>
            <person name="Gray C.A."/>
            <person name="Murphy B.T."/>
            <person name="Linington R.G."/>
            <person name="Eustaquio A.S."/>
        </authorList>
    </citation>
    <scope>NUCLEOTIDE SEQUENCE [LARGE SCALE GENOMIC DNA]</scope>
    <source>
        <strain evidence="1 2">RL21-008-BIB-A</strain>
    </source>
</reference>
<keyword evidence="2" id="KW-1185">Reference proteome</keyword>
<dbReference type="RefSeq" id="WP_408157299.1">
    <property type="nucleotide sequence ID" value="NZ_JAQQFM010000004.1"/>
</dbReference>
<gene>
    <name evidence="1" type="ORF">PQR62_09725</name>
</gene>
<protein>
    <submittedName>
        <fullName evidence="1">Uncharacterized protein</fullName>
    </submittedName>
</protein>